<dbReference type="RefSeq" id="WP_052811843.1">
    <property type="nucleotide sequence ID" value="NZ_BJOA01000132.1"/>
</dbReference>
<dbReference type="PANTHER" id="PTHR36433:SF2">
    <property type="entry name" value="YXEA FAMILY PROTEIN"/>
    <property type="match status" value="1"/>
</dbReference>
<dbReference type="EMBL" id="FNED01000023">
    <property type="protein sequence ID" value="SDJ63593.1"/>
    <property type="molecule type" value="Genomic_DNA"/>
</dbReference>
<dbReference type="Pfam" id="PF06486">
    <property type="entry name" value="DUF1093"/>
    <property type="match status" value="1"/>
</dbReference>
<dbReference type="SUPFAM" id="SSF159121">
    <property type="entry name" value="BC4932-like"/>
    <property type="match status" value="1"/>
</dbReference>
<dbReference type="PANTHER" id="PTHR36433">
    <property type="entry name" value="HYPOTHETICAL CYTOSOLIC PROTEIN"/>
    <property type="match status" value="1"/>
</dbReference>
<dbReference type="GeneID" id="42306992"/>
<evidence type="ECO:0008006" key="3">
    <source>
        <dbReference type="Google" id="ProtNLM"/>
    </source>
</evidence>
<dbReference type="Proteomes" id="UP000182836">
    <property type="component" value="Unassembled WGS sequence"/>
</dbReference>
<dbReference type="PROSITE" id="PS51257">
    <property type="entry name" value="PROKAR_LIPOPROTEIN"/>
    <property type="match status" value="1"/>
</dbReference>
<protein>
    <recommendedName>
        <fullName evidence="3">YxeA family protein</fullName>
    </recommendedName>
</protein>
<proteinExistence type="predicted"/>
<dbReference type="InterPro" id="IPR006542">
    <property type="entry name" value="DUF1093"/>
</dbReference>
<dbReference type="OrthoDB" id="8719215at2"/>
<dbReference type="Gene3D" id="2.40.50.480">
    <property type="match status" value="1"/>
</dbReference>
<gene>
    <name evidence="1" type="ORF">SAMN04487909_12319</name>
</gene>
<accession>A0A1G8VC59</accession>
<evidence type="ECO:0000313" key="1">
    <source>
        <dbReference type="EMBL" id="SDJ63593.1"/>
    </source>
</evidence>
<organism evidence="1 2">
    <name type="scientific">Aneurinibacillus migulanus</name>
    <name type="common">Bacillus migulanus</name>
    <dbReference type="NCBI Taxonomy" id="47500"/>
    <lineage>
        <taxon>Bacteria</taxon>
        <taxon>Bacillati</taxon>
        <taxon>Bacillota</taxon>
        <taxon>Bacilli</taxon>
        <taxon>Bacillales</taxon>
        <taxon>Paenibacillaceae</taxon>
        <taxon>Aneurinibacillus group</taxon>
        <taxon>Aneurinibacillus</taxon>
    </lineage>
</organism>
<dbReference type="InterPro" id="IPR036166">
    <property type="entry name" value="YxeA-like_sf"/>
</dbReference>
<sequence length="122" mass="14536">MIKNSRRKTFLLIFMFILLFVMIASLYGCNNAFLKPDDPAGKDMYYTRINNGDVKKNDDERYEYNLISYDKDGNEKKLKFTTARKLREHAYIELYVATFRGVTNWQEVQLDGLPRKVQEKYK</sequence>
<dbReference type="AlphaFoldDB" id="A0A1G8VC59"/>
<dbReference type="NCBIfam" id="TIGR01655">
    <property type="entry name" value="yxeA_fam"/>
    <property type="match status" value="1"/>
</dbReference>
<reference evidence="1 2" key="1">
    <citation type="submission" date="2016-10" db="EMBL/GenBank/DDBJ databases">
        <authorList>
            <person name="de Groot N.N."/>
        </authorList>
    </citation>
    <scope>NUCLEOTIDE SEQUENCE [LARGE SCALE GENOMIC DNA]</scope>
    <source>
        <strain evidence="1 2">DSM 2895</strain>
    </source>
</reference>
<evidence type="ECO:0000313" key="2">
    <source>
        <dbReference type="Proteomes" id="UP000182836"/>
    </source>
</evidence>
<name>A0A1G8VC59_ANEMI</name>